<dbReference type="SUPFAM" id="SSF54862">
    <property type="entry name" value="4Fe-4S ferredoxins"/>
    <property type="match status" value="1"/>
</dbReference>
<reference evidence="1 2" key="1">
    <citation type="submission" date="2023-07" db="EMBL/GenBank/DDBJ databases">
        <title>Description of novel actinomycetes strains, isolated from tidal flat sediment.</title>
        <authorList>
            <person name="Lu C."/>
        </authorList>
    </citation>
    <scope>NUCLEOTIDE SEQUENCE [LARGE SCALE GENOMIC DNA]</scope>
    <source>
        <strain evidence="1 2">SYSU T00b441</strain>
    </source>
</reference>
<name>A0ABT9D688_9CELL</name>
<protein>
    <submittedName>
        <fullName evidence="1">Ferredoxin</fullName>
    </submittedName>
</protein>
<sequence length="75" mass="8064">MNRAPSAGLVLRVDPVACEGVGLCAQVGDRVVDLDRWGYPVLEPLGSPADVRAARRAVRACPRRALWVEEVDPGL</sequence>
<accession>A0ABT9D688</accession>
<dbReference type="Proteomes" id="UP001232536">
    <property type="component" value="Unassembled WGS sequence"/>
</dbReference>
<comment type="caution">
    <text evidence="1">The sequence shown here is derived from an EMBL/GenBank/DDBJ whole genome shotgun (WGS) entry which is preliminary data.</text>
</comment>
<evidence type="ECO:0000313" key="2">
    <source>
        <dbReference type="Proteomes" id="UP001232536"/>
    </source>
</evidence>
<keyword evidence="2" id="KW-1185">Reference proteome</keyword>
<dbReference type="Pfam" id="PF13459">
    <property type="entry name" value="Fer4_15"/>
    <property type="match status" value="1"/>
</dbReference>
<dbReference type="Gene3D" id="3.30.70.20">
    <property type="match status" value="1"/>
</dbReference>
<proteinExistence type="predicted"/>
<dbReference type="EMBL" id="JAUQYP010000001">
    <property type="protein sequence ID" value="MDO8106342.1"/>
    <property type="molecule type" value="Genomic_DNA"/>
</dbReference>
<gene>
    <name evidence="1" type="ORF">Q6348_03930</name>
</gene>
<dbReference type="RefSeq" id="WP_304600015.1">
    <property type="nucleotide sequence ID" value="NZ_JAUQYO010000001.1"/>
</dbReference>
<organism evidence="1 2">
    <name type="scientific">Actinotalea lenta</name>
    <dbReference type="NCBI Taxonomy" id="3064654"/>
    <lineage>
        <taxon>Bacteria</taxon>
        <taxon>Bacillati</taxon>
        <taxon>Actinomycetota</taxon>
        <taxon>Actinomycetes</taxon>
        <taxon>Micrococcales</taxon>
        <taxon>Cellulomonadaceae</taxon>
        <taxon>Actinotalea</taxon>
    </lineage>
</organism>
<evidence type="ECO:0000313" key="1">
    <source>
        <dbReference type="EMBL" id="MDO8106342.1"/>
    </source>
</evidence>